<dbReference type="Proteomes" id="UP000821866">
    <property type="component" value="Chromosome 11"/>
</dbReference>
<evidence type="ECO:0000313" key="2">
    <source>
        <dbReference type="Proteomes" id="UP000821866"/>
    </source>
</evidence>
<reference evidence="1" key="1">
    <citation type="journal article" date="2020" name="Cell">
        <title>Large-Scale Comparative Analyses of Tick Genomes Elucidate Their Genetic Diversity and Vector Capacities.</title>
        <authorList>
            <consortium name="Tick Genome and Microbiome Consortium (TIGMIC)"/>
            <person name="Jia N."/>
            <person name="Wang J."/>
            <person name="Shi W."/>
            <person name="Du L."/>
            <person name="Sun Y."/>
            <person name="Zhan W."/>
            <person name="Jiang J.F."/>
            <person name="Wang Q."/>
            <person name="Zhang B."/>
            <person name="Ji P."/>
            <person name="Bell-Sakyi L."/>
            <person name="Cui X.M."/>
            <person name="Yuan T.T."/>
            <person name="Jiang B.G."/>
            <person name="Yang W.F."/>
            <person name="Lam T.T."/>
            <person name="Chang Q.C."/>
            <person name="Ding S.J."/>
            <person name="Wang X.J."/>
            <person name="Zhu J.G."/>
            <person name="Ruan X.D."/>
            <person name="Zhao L."/>
            <person name="Wei J.T."/>
            <person name="Ye R.Z."/>
            <person name="Que T.C."/>
            <person name="Du C.H."/>
            <person name="Zhou Y.H."/>
            <person name="Cheng J.X."/>
            <person name="Dai P.F."/>
            <person name="Guo W.B."/>
            <person name="Han X.H."/>
            <person name="Huang E.J."/>
            <person name="Li L.F."/>
            <person name="Wei W."/>
            <person name="Gao Y.C."/>
            <person name="Liu J.Z."/>
            <person name="Shao H.Z."/>
            <person name="Wang X."/>
            <person name="Wang C.C."/>
            <person name="Yang T.C."/>
            <person name="Huo Q.B."/>
            <person name="Li W."/>
            <person name="Chen H.Y."/>
            <person name="Chen S.E."/>
            <person name="Zhou L.G."/>
            <person name="Ni X.B."/>
            <person name="Tian J.H."/>
            <person name="Sheng Y."/>
            <person name="Liu T."/>
            <person name="Pan Y.S."/>
            <person name="Xia L.Y."/>
            <person name="Li J."/>
            <person name="Zhao F."/>
            <person name="Cao W.C."/>
        </authorList>
    </citation>
    <scope>NUCLEOTIDE SEQUENCE</scope>
    <source>
        <strain evidence="1">Rmic-2018</strain>
    </source>
</reference>
<accession>A0A9J6EM11</accession>
<dbReference type="AlphaFoldDB" id="A0A9J6EM11"/>
<comment type="caution">
    <text evidence="1">The sequence shown here is derived from an EMBL/GenBank/DDBJ whole genome shotgun (WGS) entry which is preliminary data.</text>
</comment>
<proteinExistence type="predicted"/>
<keyword evidence="2" id="KW-1185">Reference proteome</keyword>
<evidence type="ECO:0000313" key="1">
    <source>
        <dbReference type="EMBL" id="KAH8035481.1"/>
    </source>
</evidence>
<protein>
    <submittedName>
        <fullName evidence="1">Uncharacterized protein</fullName>
    </submittedName>
</protein>
<reference evidence="1" key="2">
    <citation type="submission" date="2021-09" db="EMBL/GenBank/DDBJ databases">
        <authorList>
            <person name="Jia N."/>
            <person name="Wang J."/>
            <person name="Shi W."/>
            <person name="Du L."/>
            <person name="Sun Y."/>
            <person name="Zhan W."/>
            <person name="Jiang J."/>
            <person name="Wang Q."/>
            <person name="Zhang B."/>
            <person name="Ji P."/>
            <person name="Sakyi L.B."/>
            <person name="Cui X."/>
            <person name="Yuan T."/>
            <person name="Jiang B."/>
            <person name="Yang W."/>
            <person name="Lam T.T.-Y."/>
            <person name="Chang Q."/>
            <person name="Ding S."/>
            <person name="Wang X."/>
            <person name="Zhu J."/>
            <person name="Ruan X."/>
            <person name="Zhao L."/>
            <person name="Wei J."/>
            <person name="Que T."/>
            <person name="Du C."/>
            <person name="Cheng J."/>
            <person name="Dai P."/>
            <person name="Han X."/>
            <person name="Huang E."/>
            <person name="Gao Y."/>
            <person name="Liu J."/>
            <person name="Shao H."/>
            <person name="Ye R."/>
            <person name="Li L."/>
            <person name="Wei W."/>
            <person name="Wang X."/>
            <person name="Wang C."/>
            <person name="Huo Q."/>
            <person name="Li W."/>
            <person name="Guo W."/>
            <person name="Chen H."/>
            <person name="Chen S."/>
            <person name="Zhou L."/>
            <person name="Zhou L."/>
            <person name="Ni X."/>
            <person name="Tian J."/>
            <person name="Zhou Y."/>
            <person name="Sheng Y."/>
            <person name="Liu T."/>
            <person name="Pan Y."/>
            <person name="Xia L."/>
            <person name="Li J."/>
            <person name="Zhao F."/>
            <person name="Cao W."/>
        </authorList>
    </citation>
    <scope>NUCLEOTIDE SEQUENCE</scope>
    <source>
        <strain evidence="1">Rmic-2018</strain>
        <tissue evidence="1">Larvae</tissue>
    </source>
</reference>
<name>A0A9J6EM11_RHIMP</name>
<gene>
    <name evidence="1" type="ORF">HPB51_005716</name>
</gene>
<organism evidence="1 2">
    <name type="scientific">Rhipicephalus microplus</name>
    <name type="common">Cattle tick</name>
    <name type="synonym">Boophilus microplus</name>
    <dbReference type="NCBI Taxonomy" id="6941"/>
    <lineage>
        <taxon>Eukaryota</taxon>
        <taxon>Metazoa</taxon>
        <taxon>Ecdysozoa</taxon>
        <taxon>Arthropoda</taxon>
        <taxon>Chelicerata</taxon>
        <taxon>Arachnida</taxon>
        <taxon>Acari</taxon>
        <taxon>Parasitiformes</taxon>
        <taxon>Ixodida</taxon>
        <taxon>Ixodoidea</taxon>
        <taxon>Ixodidae</taxon>
        <taxon>Rhipicephalinae</taxon>
        <taxon>Rhipicephalus</taxon>
        <taxon>Boophilus</taxon>
    </lineage>
</organism>
<dbReference type="EMBL" id="JABSTU010000003">
    <property type="protein sequence ID" value="KAH8035481.1"/>
    <property type="molecule type" value="Genomic_DNA"/>
</dbReference>
<sequence>MRRNSTFLRSGMSILLMNAHLGDFDTNSSCKGQNEMDREDPFWRIKVVKNVLQIPLYKTPSVFTCFKSQSNQSLSSSSSSVVRQQYGLEGAHKLAAVSPVPAMSLYGKVNGKLKAPLRTQKCVRRTPVPLEMGSVRVERDARIYRLARLDHKLDTDHERCTVARDRRQMWHPGGHLALY</sequence>